<dbReference type="Proteomes" id="UP000092666">
    <property type="component" value="Unassembled WGS sequence"/>
</dbReference>
<dbReference type="EMBL" id="KV700134">
    <property type="protein sequence ID" value="OCF31497.1"/>
    <property type="molecule type" value="Genomic_DNA"/>
</dbReference>
<name>A0A1B9GKI1_9TREE</name>
<dbReference type="PANTHER" id="PTHR21091:SF169">
    <property type="entry name" value="UROPORPHYRINOGEN DECARBOXYLASE"/>
    <property type="match status" value="1"/>
</dbReference>
<dbReference type="UniPathway" id="UPA00251">
    <property type="reaction ID" value="UER00321"/>
</dbReference>
<feature type="domain" description="Uroporphyrinogen decarboxylase (URO-D)" evidence="14">
    <location>
        <begin position="48"/>
        <end position="57"/>
    </location>
</feature>
<keyword evidence="8" id="KW-0963">Cytoplasm</keyword>
<evidence type="ECO:0000256" key="8">
    <source>
        <dbReference type="ARBA" id="ARBA00022490"/>
    </source>
</evidence>
<keyword evidence="17" id="KW-1185">Reference proteome</keyword>
<evidence type="ECO:0000256" key="9">
    <source>
        <dbReference type="ARBA" id="ARBA00022793"/>
    </source>
</evidence>
<keyword evidence="10 12" id="KW-0456">Lyase</keyword>
<sequence>MSEKQQYSIPSLKLMENDEWKQLEKSFPPLKNDLLLRAAKGEETPRAPVWVMRQAGRYLPEFLEVRRTHSFFECCQTPSLASTLTLQPIDRYPRLDASIIFCDILVVPQALGLEVLMEPSKGPVLPQPLVTPGDMSRLRQNVDVQKELGYVFEAVTLTRKGLDGRVPLIGFCGAPWTLMAYMCEGGGSKTFEKSKSWLYKYPEDSRKLLRIIADVCADLLVGQVLAGAQMLQVFDSWAGELTPYQFKEFALPPLLHISHKVRHVLSSLGHPGVAMTLFAKGANSPSTFSLLSDPSVTGYDTLGLDWTVDPLEVRGWLGNKKVNLQGNFDPTVLYGGKEGIEREVERLSRIWKRAGGGWIANLGHGITPNVKPEDMGWFLECVHKYSKRD</sequence>
<comment type="function">
    <text evidence="1">Catalyzes the decarboxylation of four acetate groups of uroporphyrinogen-III to yield coproporphyrinogen-III.</text>
</comment>
<dbReference type="InterPro" id="IPR006361">
    <property type="entry name" value="Uroporphyrinogen_deCO2ase_HemE"/>
</dbReference>
<dbReference type="GO" id="GO:0004853">
    <property type="term" value="F:uroporphyrinogen decarboxylase activity"/>
    <property type="evidence" value="ECO:0007669"/>
    <property type="project" value="UniProtKB-EC"/>
</dbReference>
<comment type="similarity">
    <text evidence="4 13">Belongs to the uroporphyrinogen decarboxylase family.</text>
</comment>
<dbReference type="InterPro" id="IPR038071">
    <property type="entry name" value="UROD/MetE-like_sf"/>
</dbReference>
<evidence type="ECO:0000313" key="17">
    <source>
        <dbReference type="Proteomes" id="UP000092666"/>
    </source>
</evidence>
<evidence type="ECO:0000256" key="5">
    <source>
        <dbReference type="ARBA" id="ARBA00011738"/>
    </source>
</evidence>
<comment type="pathway">
    <text evidence="3 12">Porphyrin-containing compound metabolism; protoporphyrin-IX biosynthesis; coproporphyrinogen-III from 5-aminolevulinate: step 4/4.</text>
</comment>
<proteinExistence type="inferred from homology"/>
<dbReference type="Pfam" id="PF01208">
    <property type="entry name" value="URO-D"/>
    <property type="match status" value="1"/>
</dbReference>
<evidence type="ECO:0000259" key="15">
    <source>
        <dbReference type="PROSITE" id="PS00907"/>
    </source>
</evidence>
<dbReference type="GO" id="GO:0005829">
    <property type="term" value="C:cytosol"/>
    <property type="evidence" value="ECO:0007669"/>
    <property type="project" value="TreeGrafter"/>
</dbReference>
<dbReference type="EC" id="4.1.1.37" evidence="6 12"/>
<dbReference type="STRING" id="1296120.A0A1B9GKI1"/>
<evidence type="ECO:0000256" key="11">
    <source>
        <dbReference type="ARBA" id="ARBA00023244"/>
    </source>
</evidence>
<evidence type="ECO:0000256" key="3">
    <source>
        <dbReference type="ARBA" id="ARBA00004804"/>
    </source>
</evidence>
<comment type="catalytic activity">
    <reaction evidence="12">
        <text>uroporphyrinogen III + 4 H(+) = coproporphyrinogen III + 4 CO2</text>
        <dbReference type="Rhea" id="RHEA:19865"/>
        <dbReference type="ChEBI" id="CHEBI:15378"/>
        <dbReference type="ChEBI" id="CHEBI:16526"/>
        <dbReference type="ChEBI" id="CHEBI:57308"/>
        <dbReference type="ChEBI" id="CHEBI:57309"/>
        <dbReference type="EC" id="4.1.1.37"/>
    </reaction>
</comment>
<comment type="subunit">
    <text evidence="5">Homodimer.</text>
</comment>
<dbReference type="CDD" id="cd00717">
    <property type="entry name" value="URO-D"/>
    <property type="match status" value="1"/>
</dbReference>
<gene>
    <name evidence="16" type="ORF">I316_06900</name>
</gene>
<reference evidence="16 17" key="1">
    <citation type="submission" date="2013-07" db="EMBL/GenBank/DDBJ databases">
        <title>The Genome Sequence of Cryptococcus heveanensis BCC8398.</title>
        <authorList>
            <consortium name="The Broad Institute Genome Sequencing Platform"/>
            <person name="Cuomo C."/>
            <person name="Litvintseva A."/>
            <person name="Chen Y."/>
            <person name="Heitman J."/>
            <person name="Sun S."/>
            <person name="Springer D."/>
            <person name="Dromer F."/>
            <person name="Young S.K."/>
            <person name="Zeng Q."/>
            <person name="Gargeya S."/>
            <person name="Fitzgerald M."/>
            <person name="Abouelleil A."/>
            <person name="Alvarado L."/>
            <person name="Berlin A.M."/>
            <person name="Chapman S.B."/>
            <person name="Dewar J."/>
            <person name="Goldberg J."/>
            <person name="Griggs A."/>
            <person name="Gujja S."/>
            <person name="Hansen M."/>
            <person name="Howarth C."/>
            <person name="Imamovic A."/>
            <person name="Larimer J."/>
            <person name="McCowan C."/>
            <person name="Murphy C."/>
            <person name="Pearson M."/>
            <person name="Priest M."/>
            <person name="Roberts A."/>
            <person name="Saif S."/>
            <person name="Shea T."/>
            <person name="Sykes S."/>
            <person name="Wortman J."/>
            <person name="Nusbaum C."/>
            <person name="Birren B."/>
        </authorList>
    </citation>
    <scope>NUCLEOTIDE SEQUENCE [LARGE SCALE GENOMIC DNA]</scope>
    <source>
        <strain evidence="16 17">BCC8398</strain>
    </source>
</reference>
<comment type="subcellular location">
    <subcellularLocation>
        <location evidence="2">Cytoplasm</location>
    </subcellularLocation>
</comment>
<protein>
    <recommendedName>
        <fullName evidence="7 12">Uroporphyrinogen decarboxylase</fullName>
        <ecNumber evidence="6 12">4.1.1.37</ecNumber>
    </recommendedName>
</protein>
<evidence type="ECO:0000313" key="16">
    <source>
        <dbReference type="EMBL" id="OCF31497.1"/>
    </source>
</evidence>
<accession>A0A1B9GKI1</accession>
<evidence type="ECO:0000256" key="1">
    <source>
        <dbReference type="ARBA" id="ARBA00002448"/>
    </source>
</evidence>
<evidence type="ECO:0000256" key="12">
    <source>
        <dbReference type="RuleBase" id="RU000554"/>
    </source>
</evidence>
<evidence type="ECO:0000256" key="4">
    <source>
        <dbReference type="ARBA" id="ARBA00009935"/>
    </source>
</evidence>
<reference evidence="17" key="2">
    <citation type="submission" date="2013-12" db="EMBL/GenBank/DDBJ databases">
        <title>Evolution of pathogenesis and genome organization in the Tremellales.</title>
        <authorList>
            <person name="Cuomo C."/>
            <person name="Litvintseva A."/>
            <person name="Heitman J."/>
            <person name="Chen Y."/>
            <person name="Sun S."/>
            <person name="Springer D."/>
            <person name="Dromer F."/>
            <person name="Young S."/>
            <person name="Zeng Q."/>
            <person name="Chapman S."/>
            <person name="Gujja S."/>
            <person name="Saif S."/>
            <person name="Birren B."/>
        </authorList>
    </citation>
    <scope>NUCLEOTIDE SEQUENCE [LARGE SCALE GENOMIC DNA]</scope>
    <source>
        <strain evidence="17">BCC8398</strain>
    </source>
</reference>
<evidence type="ECO:0000256" key="6">
    <source>
        <dbReference type="ARBA" id="ARBA00012288"/>
    </source>
</evidence>
<dbReference type="FunFam" id="3.20.20.210:FF:000001">
    <property type="entry name" value="Uroporphyrinogen decarboxylase"/>
    <property type="match status" value="1"/>
</dbReference>
<dbReference type="AlphaFoldDB" id="A0A1B9GKI1"/>
<dbReference type="SUPFAM" id="SSF51726">
    <property type="entry name" value="UROD/MetE-like"/>
    <property type="match status" value="1"/>
</dbReference>
<dbReference type="PANTHER" id="PTHR21091">
    <property type="entry name" value="METHYLTETRAHYDROFOLATE:HOMOCYSTEINE METHYLTRANSFERASE RELATED"/>
    <property type="match status" value="1"/>
</dbReference>
<dbReference type="HAMAP" id="MF_00218">
    <property type="entry name" value="URO_D"/>
    <property type="match status" value="1"/>
</dbReference>
<evidence type="ECO:0000256" key="2">
    <source>
        <dbReference type="ARBA" id="ARBA00004496"/>
    </source>
</evidence>
<evidence type="ECO:0000256" key="13">
    <source>
        <dbReference type="RuleBase" id="RU004169"/>
    </source>
</evidence>
<dbReference type="InterPro" id="IPR000257">
    <property type="entry name" value="Uroporphyrinogen_deCOase"/>
</dbReference>
<dbReference type="Gene3D" id="3.20.20.210">
    <property type="match status" value="1"/>
</dbReference>
<dbReference type="OrthoDB" id="339900at2759"/>
<keyword evidence="9 12" id="KW-0210">Decarboxylase</keyword>
<keyword evidence="11 12" id="KW-0627">Porphyrin biosynthesis</keyword>
<evidence type="ECO:0000256" key="7">
    <source>
        <dbReference type="ARBA" id="ARBA00014308"/>
    </source>
</evidence>
<evidence type="ECO:0000256" key="10">
    <source>
        <dbReference type="ARBA" id="ARBA00023239"/>
    </source>
</evidence>
<dbReference type="PROSITE" id="PS00906">
    <property type="entry name" value="UROD_1"/>
    <property type="match status" value="1"/>
</dbReference>
<feature type="domain" description="Uroporphyrinogen decarboxylase (URO-D)" evidence="15">
    <location>
        <begin position="169"/>
        <end position="185"/>
    </location>
</feature>
<dbReference type="GO" id="GO:0006782">
    <property type="term" value="P:protoporphyrinogen IX biosynthetic process"/>
    <property type="evidence" value="ECO:0007669"/>
    <property type="project" value="UniProtKB-UniPathway"/>
</dbReference>
<organism evidence="16 17">
    <name type="scientific">Kwoniella heveanensis BCC8398</name>
    <dbReference type="NCBI Taxonomy" id="1296120"/>
    <lineage>
        <taxon>Eukaryota</taxon>
        <taxon>Fungi</taxon>
        <taxon>Dikarya</taxon>
        <taxon>Basidiomycota</taxon>
        <taxon>Agaricomycotina</taxon>
        <taxon>Tremellomycetes</taxon>
        <taxon>Tremellales</taxon>
        <taxon>Cryptococcaceae</taxon>
        <taxon>Kwoniella</taxon>
    </lineage>
</organism>
<evidence type="ECO:0000259" key="14">
    <source>
        <dbReference type="PROSITE" id="PS00906"/>
    </source>
</evidence>
<dbReference type="PROSITE" id="PS00907">
    <property type="entry name" value="UROD_2"/>
    <property type="match status" value="1"/>
</dbReference>
<dbReference type="NCBIfam" id="TIGR01464">
    <property type="entry name" value="hemE"/>
    <property type="match status" value="1"/>
</dbReference>